<evidence type="ECO:0000313" key="2">
    <source>
        <dbReference type="EMBL" id="OTP97994.1"/>
    </source>
</evidence>
<reference evidence="4 5" key="1">
    <citation type="submission" date="2017-03" db="EMBL/GenBank/DDBJ databases">
        <title>Comparative genomics of honeybee gut symbionts reveal geographically distinct and subgroup specific antibiotic resistance.</title>
        <authorList>
            <person name="Ludvigsen J."/>
            <person name="Porcellato D."/>
            <person name="Labee-Lund T.M."/>
            <person name="Amdam G.V."/>
            <person name="Rudi K."/>
        </authorList>
    </citation>
    <scope>NUCLEOTIDE SEQUENCE [LARGE SCALE GENOMIC DNA]</scope>
    <source>
        <strain evidence="2 5">A-7-12</strain>
        <strain evidence="3 4">A-9-12</strain>
    </source>
</reference>
<gene>
    <name evidence="3" type="ORF">B6C91_10215</name>
    <name evidence="2" type="ORF">B6D08_12700</name>
</gene>
<evidence type="ECO:0000313" key="4">
    <source>
        <dbReference type="Proteomes" id="UP000194800"/>
    </source>
</evidence>
<dbReference type="OrthoDB" id="7051185at2"/>
<accession>A0A242NE08</accession>
<sequence length="94" mass="10603">MKKITAKFSLFSLCLISCYSSIVLAESNIKDIKKDNKQDKLETITVTGEGVQRSELQTSSSLNVITNKDIERRPDLYSLTTVLKETSNMDLKQD</sequence>
<comment type="caution">
    <text evidence="2">The sequence shown here is derived from an EMBL/GenBank/DDBJ whole genome shotgun (WGS) entry which is preliminary data.</text>
</comment>
<dbReference type="EMBL" id="NARP01000043">
    <property type="protein sequence ID" value="OTP97994.1"/>
    <property type="molecule type" value="Genomic_DNA"/>
</dbReference>
<evidence type="ECO:0000256" key="1">
    <source>
        <dbReference type="SAM" id="SignalP"/>
    </source>
</evidence>
<evidence type="ECO:0000313" key="5">
    <source>
        <dbReference type="Proteomes" id="UP000194977"/>
    </source>
</evidence>
<evidence type="ECO:0008006" key="6">
    <source>
        <dbReference type="Google" id="ProtNLM"/>
    </source>
</evidence>
<feature type="chain" id="PRO_5012331393" description="TonB-dependent receptor plug domain-containing protein" evidence="1">
    <location>
        <begin position="26"/>
        <end position="94"/>
    </location>
</feature>
<dbReference type="Gene3D" id="2.170.130.10">
    <property type="entry name" value="TonB-dependent receptor, plug domain"/>
    <property type="match status" value="1"/>
</dbReference>
<dbReference type="Proteomes" id="UP000194977">
    <property type="component" value="Unassembled WGS sequence"/>
</dbReference>
<keyword evidence="1" id="KW-0732">Signal</keyword>
<keyword evidence="4" id="KW-1185">Reference proteome</keyword>
<organism evidence="2 5">
    <name type="scientific">Gilliamella apicola</name>
    <dbReference type="NCBI Taxonomy" id="1196095"/>
    <lineage>
        <taxon>Bacteria</taxon>
        <taxon>Pseudomonadati</taxon>
        <taxon>Pseudomonadota</taxon>
        <taxon>Gammaproteobacteria</taxon>
        <taxon>Orbales</taxon>
        <taxon>Orbaceae</taxon>
        <taxon>Gilliamella</taxon>
    </lineage>
</organism>
<protein>
    <recommendedName>
        <fullName evidence="6">TonB-dependent receptor plug domain-containing protein</fullName>
    </recommendedName>
</protein>
<dbReference type="InterPro" id="IPR037066">
    <property type="entry name" value="Plug_dom_sf"/>
</dbReference>
<dbReference type="SUPFAM" id="SSF56935">
    <property type="entry name" value="Porins"/>
    <property type="match status" value="1"/>
</dbReference>
<dbReference type="EMBL" id="NART01000053">
    <property type="protein sequence ID" value="OTQ09122.1"/>
    <property type="molecule type" value="Genomic_DNA"/>
</dbReference>
<feature type="signal peptide" evidence="1">
    <location>
        <begin position="1"/>
        <end position="25"/>
    </location>
</feature>
<evidence type="ECO:0000313" key="3">
    <source>
        <dbReference type="EMBL" id="OTQ09122.1"/>
    </source>
</evidence>
<name>A0A242NE08_9GAMM</name>
<dbReference type="AlphaFoldDB" id="A0A242NE08"/>
<proteinExistence type="predicted"/>
<dbReference type="RefSeq" id="WP_086301678.1">
    <property type="nucleotide sequence ID" value="NZ_MZNE01000052.1"/>
</dbReference>
<dbReference type="Proteomes" id="UP000194800">
    <property type="component" value="Unassembled WGS sequence"/>
</dbReference>